<organism evidence="2">
    <name type="scientific">Streptomyces roseofulvus</name>
    <dbReference type="NCBI Taxonomy" id="33902"/>
    <lineage>
        <taxon>Bacteria</taxon>
        <taxon>Bacillati</taxon>
        <taxon>Actinomycetota</taxon>
        <taxon>Actinomycetes</taxon>
        <taxon>Kitasatosporales</taxon>
        <taxon>Streptomycetaceae</taxon>
        <taxon>Streptomyces</taxon>
    </lineage>
</organism>
<protein>
    <submittedName>
        <fullName evidence="2">Quinone-forming monooxygenase</fullName>
    </submittedName>
</protein>
<proteinExistence type="predicted"/>
<reference evidence="2" key="1">
    <citation type="journal article" date="1994" name="Gene">
        <title>Cloning, sequencing and deduced functions of a cluster of Streptomyces genes probably encoding biosynthesis of the polyketide antibiotic frenolicin.</title>
        <authorList>
            <person name="Bibb M.J."/>
            <person name="Sherman D.H."/>
            <person name="Omura S."/>
            <person name="Hopwood D.A."/>
        </authorList>
    </citation>
    <scope>NUCLEOTIDE SEQUENCE</scope>
</reference>
<name>O68922_9ACTN</name>
<accession>O68922</accession>
<feature type="domain" description="ABM" evidence="1">
    <location>
        <begin position="7"/>
        <end position="94"/>
    </location>
</feature>
<dbReference type="InterPro" id="IPR011008">
    <property type="entry name" value="Dimeric_a/b-barrel"/>
</dbReference>
<dbReference type="PROSITE" id="PS51725">
    <property type="entry name" value="ABM"/>
    <property type="match status" value="1"/>
</dbReference>
<dbReference type="EMBL" id="AF058302">
    <property type="protein sequence ID" value="AAC18116.1"/>
    <property type="molecule type" value="Genomic_DNA"/>
</dbReference>
<evidence type="ECO:0000313" key="2">
    <source>
        <dbReference type="EMBL" id="AAC18116.1"/>
    </source>
</evidence>
<gene>
    <name evidence="2" type="primary">frnU</name>
</gene>
<keyword evidence="2" id="KW-0503">Monooxygenase</keyword>
<dbReference type="Gene3D" id="3.30.70.100">
    <property type="match status" value="1"/>
</dbReference>
<sequence length="108" mass="11614">MSGGHMVTMINQMLLHGDESRFLAVLEEICAHMRAQPGFLSLRLHRSPDHPERWAMLADWSDAAAHRAAASAPGIRPAFARLRAEAHTAPQVYAPVPTPGAPAGDSLA</sequence>
<dbReference type="SUPFAM" id="SSF54909">
    <property type="entry name" value="Dimeric alpha+beta barrel"/>
    <property type="match status" value="1"/>
</dbReference>
<evidence type="ECO:0000259" key="1">
    <source>
        <dbReference type="PROSITE" id="PS51725"/>
    </source>
</evidence>
<dbReference type="AlphaFoldDB" id="O68922"/>
<reference evidence="2" key="2">
    <citation type="submission" date="1998-04" db="EMBL/GenBank/DDBJ databases">
        <title>Analysis of a 27 kb region of Streptomyces roseofulvus containing genes for frenolicin biosynthesis.</title>
        <authorList>
            <person name="Reeves C.D."/>
            <person name="Soliday C.L."/>
        </authorList>
    </citation>
    <scope>NUCLEOTIDE SEQUENCE</scope>
</reference>
<dbReference type="GO" id="GO:0004497">
    <property type="term" value="F:monooxygenase activity"/>
    <property type="evidence" value="ECO:0007669"/>
    <property type="project" value="UniProtKB-KW"/>
</dbReference>
<dbReference type="InterPro" id="IPR007138">
    <property type="entry name" value="ABM_dom"/>
</dbReference>
<dbReference type="Pfam" id="PF03992">
    <property type="entry name" value="ABM"/>
    <property type="match status" value="1"/>
</dbReference>
<keyword evidence="2" id="KW-0560">Oxidoreductase</keyword>